<dbReference type="OrthoDB" id="2065409at2"/>
<comment type="caution">
    <text evidence="3">The sequence shown here is derived from an EMBL/GenBank/DDBJ whole genome shotgun (WGS) entry which is preliminary data.</text>
</comment>
<dbReference type="GO" id="GO:0003676">
    <property type="term" value="F:nucleic acid binding"/>
    <property type="evidence" value="ECO:0007669"/>
    <property type="project" value="InterPro"/>
</dbReference>
<dbReference type="PANTHER" id="PTHR35004">
    <property type="entry name" value="TRANSPOSASE RV3428C-RELATED"/>
    <property type="match status" value="1"/>
</dbReference>
<organism evidence="3 4">
    <name type="scientific">Sinimarinibacterium flocculans</name>
    <dbReference type="NCBI Taxonomy" id="985250"/>
    <lineage>
        <taxon>Bacteria</taxon>
        <taxon>Pseudomonadati</taxon>
        <taxon>Pseudomonadota</taxon>
        <taxon>Gammaproteobacteria</taxon>
        <taxon>Nevskiales</taxon>
        <taxon>Nevskiaceae</taxon>
        <taxon>Sinimarinibacterium</taxon>
    </lineage>
</organism>
<dbReference type="InterPro" id="IPR001584">
    <property type="entry name" value="Integrase_cat-core"/>
</dbReference>
<dbReference type="EMBL" id="QICN01000001">
    <property type="protein sequence ID" value="PXV71642.1"/>
    <property type="molecule type" value="Genomic_DNA"/>
</dbReference>
<name>A0A318EL86_9GAMM</name>
<gene>
    <name evidence="3" type="ORF">C8D93_101697</name>
</gene>
<evidence type="ECO:0000313" key="4">
    <source>
        <dbReference type="Proteomes" id="UP000248330"/>
    </source>
</evidence>
<dbReference type="GO" id="GO:0015074">
    <property type="term" value="P:DNA integration"/>
    <property type="evidence" value="ECO:0007669"/>
    <property type="project" value="InterPro"/>
</dbReference>
<dbReference type="NCBIfam" id="NF033546">
    <property type="entry name" value="transpos_IS21"/>
    <property type="match status" value="1"/>
</dbReference>
<dbReference type="Proteomes" id="UP000248330">
    <property type="component" value="Unassembled WGS sequence"/>
</dbReference>
<dbReference type="AlphaFoldDB" id="A0A318EL86"/>
<dbReference type="InterPro" id="IPR054353">
    <property type="entry name" value="IstA-like_C"/>
</dbReference>
<dbReference type="Pfam" id="PF22483">
    <property type="entry name" value="Mu-transpos_C_2"/>
    <property type="match status" value="1"/>
</dbReference>
<evidence type="ECO:0000259" key="2">
    <source>
        <dbReference type="PROSITE" id="PS50994"/>
    </source>
</evidence>
<dbReference type="InterPro" id="IPR036397">
    <property type="entry name" value="RNaseH_sf"/>
</dbReference>
<evidence type="ECO:0000313" key="3">
    <source>
        <dbReference type="EMBL" id="PXV71642.1"/>
    </source>
</evidence>
<comment type="similarity">
    <text evidence="1">Belongs to the transposase IS21/IS408/IS1162 family.</text>
</comment>
<keyword evidence="4" id="KW-1185">Reference proteome</keyword>
<dbReference type="InterPro" id="IPR012337">
    <property type="entry name" value="RNaseH-like_sf"/>
</dbReference>
<dbReference type="PANTHER" id="PTHR35004:SF8">
    <property type="entry name" value="TRANSPOSASE RV3428C-RELATED"/>
    <property type="match status" value="1"/>
</dbReference>
<evidence type="ECO:0000256" key="1">
    <source>
        <dbReference type="ARBA" id="ARBA00009277"/>
    </source>
</evidence>
<dbReference type="SUPFAM" id="SSF53098">
    <property type="entry name" value="Ribonuclease H-like"/>
    <property type="match status" value="1"/>
</dbReference>
<proteinExistence type="inferred from homology"/>
<sequence>MYHYRQVLVRMRQGDTDRAIARSGLMGRRKAGEVRELAASRGWLDATMPLPDDAELASTFERTTTLPATCVSSLAPFRDQIKAWAEAGIQGTTMHAALVRNRGYTGSYSAVRRVLQSLATSRPPDATVRLAFAPGEAAQVDFGAGPELVDGSTGEIRKTWFFVMTLCWSRHQYVELIWDQRVETWLACHRRAFEWFGGVPARVIIDNAKCAITRACARDPEVQRAYAECAEGYGFRIDACRPRDPQKKGIVEAGVKYVKRSFLPLRDFRDLADANRQLADWVMGAAGNRSHGTTREQPLARFATEKPLLQALPDVPPALGVWAGVTVHRDGHVQFESAYYSVPFALIGQRLWLKATVGTVQLYRKHVLVATHLRQTRKGARATVRDHLPPEAIAWAMADPQWCLKQSERIGTSCHALIRRLFADRVLDNLRAAQGVIRLEKSYGAIRVEAACARALSFDAPRYRTVKDILAKGLDQQHAQLAFDGLADTYTRGGRFCRDTPSLLKH</sequence>
<dbReference type="PROSITE" id="PS50994">
    <property type="entry name" value="INTEGRASE"/>
    <property type="match status" value="1"/>
</dbReference>
<dbReference type="RefSeq" id="WP_110263742.1">
    <property type="nucleotide sequence ID" value="NZ_CAKZQT010000024.1"/>
</dbReference>
<reference evidence="3 4" key="1">
    <citation type="submission" date="2018-04" db="EMBL/GenBank/DDBJ databases">
        <title>Genomic Encyclopedia of Type Strains, Phase IV (KMG-IV): sequencing the most valuable type-strain genomes for metagenomic binning, comparative biology and taxonomic classification.</title>
        <authorList>
            <person name="Goeker M."/>
        </authorList>
    </citation>
    <scope>NUCLEOTIDE SEQUENCE [LARGE SCALE GENOMIC DNA]</scope>
    <source>
        <strain evidence="3 4">DSM 104150</strain>
    </source>
</reference>
<protein>
    <submittedName>
        <fullName evidence="3">Transposase</fullName>
    </submittedName>
</protein>
<dbReference type="Pfam" id="PF00665">
    <property type="entry name" value="rve"/>
    <property type="match status" value="1"/>
</dbReference>
<dbReference type="Gene3D" id="3.30.420.10">
    <property type="entry name" value="Ribonuclease H-like superfamily/Ribonuclease H"/>
    <property type="match status" value="1"/>
</dbReference>
<accession>A0A318EL86</accession>
<feature type="domain" description="Integrase catalytic" evidence="2">
    <location>
        <begin position="130"/>
        <end position="306"/>
    </location>
</feature>